<dbReference type="PANTHER" id="PTHR43022:SF1">
    <property type="entry name" value="PROTEIN SMF"/>
    <property type="match status" value="1"/>
</dbReference>
<sequence length="289" mass="32497">MDFQERLIHLHHCRGVGWRTMASILDVDPELTHLYDLTIHDLTLDFNIRPDRASLLMKDLSSIDIQKKLLEYRQKAICPIVFNDPDYPKLLKEIFDPPWVLYVKGRVAYLKQTKTLAVVGTRQPSFEGLKCMETLLKPLISDGWMIISGMALGVDGKAHELALNGSTIAVLGSGLYHPYPLRFRELFDKIVTDHLAISEYPPDTPPRKWQFPERNRIISGLSRGVLVVEAKARSGSLITADQALEQGRDVFAMPGSILNPNAEGTHWLIKQGAKLAACAEDLFQELSVV</sequence>
<protein>
    <submittedName>
        <fullName evidence="3">DNA-processing protein DprA</fullName>
    </submittedName>
</protein>
<comment type="similarity">
    <text evidence="1">Belongs to the DprA/Smf family.</text>
</comment>
<keyword evidence="4" id="KW-1185">Reference proteome</keyword>
<dbReference type="Gene3D" id="3.40.50.450">
    <property type="match status" value="1"/>
</dbReference>
<evidence type="ECO:0000256" key="1">
    <source>
        <dbReference type="ARBA" id="ARBA00006525"/>
    </source>
</evidence>
<dbReference type="RefSeq" id="WP_376844381.1">
    <property type="nucleotide sequence ID" value="NZ_JBHSFW010000001.1"/>
</dbReference>
<dbReference type="Pfam" id="PF02481">
    <property type="entry name" value="DNA_processg_A"/>
    <property type="match status" value="1"/>
</dbReference>
<name>A0ABV9GJA1_9BACL</name>
<reference evidence="4" key="1">
    <citation type="journal article" date="2019" name="Int. J. Syst. Evol. Microbiol.">
        <title>The Global Catalogue of Microorganisms (GCM) 10K type strain sequencing project: providing services to taxonomists for standard genome sequencing and annotation.</title>
        <authorList>
            <consortium name="The Broad Institute Genomics Platform"/>
            <consortium name="The Broad Institute Genome Sequencing Center for Infectious Disease"/>
            <person name="Wu L."/>
            <person name="Ma J."/>
        </authorList>
    </citation>
    <scope>NUCLEOTIDE SEQUENCE [LARGE SCALE GENOMIC DNA]</scope>
    <source>
        <strain evidence="4">CGMCC 1.16306</strain>
    </source>
</reference>
<dbReference type="NCBIfam" id="TIGR00732">
    <property type="entry name" value="dprA"/>
    <property type="match status" value="1"/>
</dbReference>
<dbReference type="Proteomes" id="UP001596022">
    <property type="component" value="Unassembled WGS sequence"/>
</dbReference>
<dbReference type="PANTHER" id="PTHR43022">
    <property type="entry name" value="PROTEIN SMF"/>
    <property type="match status" value="1"/>
</dbReference>
<feature type="domain" description="Smf/DprA SLOG" evidence="2">
    <location>
        <begin position="80"/>
        <end position="286"/>
    </location>
</feature>
<gene>
    <name evidence="3" type="primary">dprA</name>
    <name evidence="3" type="ORF">ACFO4N_01150</name>
</gene>
<organism evidence="3 4">
    <name type="scientific">Camelliibacillus cellulosilyticus</name>
    <dbReference type="NCBI Taxonomy" id="2174486"/>
    <lineage>
        <taxon>Bacteria</taxon>
        <taxon>Bacillati</taxon>
        <taxon>Bacillota</taxon>
        <taxon>Bacilli</taxon>
        <taxon>Bacillales</taxon>
        <taxon>Sporolactobacillaceae</taxon>
        <taxon>Camelliibacillus</taxon>
    </lineage>
</organism>
<dbReference type="InterPro" id="IPR003488">
    <property type="entry name" value="DprA"/>
</dbReference>
<evidence type="ECO:0000313" key="3">
    <source>
        <dbReference type="EMBL" id="MFC4617331.1"/>
    </source>
</evidence>
<dbReference type="EMBL" id="JBHSFW010000001">
    <property type="protein sequence ID" value="MFC4617331.1"/>
    <property type="molecule type" value="Genomic_DNA"/>
</dbReference>
<evidence type="ECO:0000259" key="2">
    <source>
        <dbReference type="Pfam" id="PF02481"/>
    </source>
</evidence>
<evidence type="ECO:0000313" key="4">
    <source>
        <dbReference type="Proteomes" id="UP001596022"/>
    </source>
</evidence>
<accession>A0ABV9GJA1</accession>
<comment type="caution">
    <text evidence="3">The sequence shown here is derived from an EMBL/GenBank/DDBJ whole genome shotgun (WGS) entry which is preliminary data.</text>
</comment>
<dbReference type="SUPFAM" id="SSF102405">
    <property type="entry name" value="MCP/YpsA-like"/>
    <property type="match status" value="1"/>
</dbReference>
<proteinExistence type="inferred from homology"/>
<dbReference type="InterPro" id="IPR057666">
    <property type="entry name" value="DrpA_SLOG"/>
</dbReference>